<organism evidence="4 5">
    <name type="scientific">Bugula neritina</name>
    <name type="common">Brown bryozoan</name>
    <name type="synonym">Sertularia neritina</name>
    <dbReference type="NCBI Taxonomy" id="10212"/>
    <lineage>
        <taxon>Eukaryota</taxon>
        <taxon>Metazoa</taxon>
        <taxon>Spiralia</taxon>
        <taxon>Lophotrochozoa</taxon>
        <taxon>Bryozoa</taxon>
        <taxon>Gymnolaemata</taxon>
        <taxon>Cheilostomatida</taxon>
        <taxon>Flustrina</taxon>
        <taxon>Buguloidea</taxon>
        <taxon>Bugulidae</taxon>
        <taxon>Bugula</taxon>
    </lineage>
</organism>
<evidence type="ECO:0000313" key="4">
    <source>
        <dbReference type="EMBL" id="KAF6019941.1"/>
    </source>
</evidence>
<feature type="domain" description="Sulfotransferase" evidence="3">
    <location>
        <begin position="51"/>
        <end position="299"/>
    </location>
</feature>
<keyword evidence="5" id="KW-1185">Reference proteome</keyword>
<dbReference type="Gene3D" id="3.40.50.300">
    <property type="entry name" value="P-loop containing nucleotide triphosphate hydrolases"/>
    <property type="match status" value="1"/>
</dbReference>
<evidence type="ECO:0000256" key="1">
    <source>
        <dbReference type="ARBA" id="ARBA00005771"/>
    </source>
</evidence>
<dbReference type="EMBL" id="VXIV02003204">
    <property type="protein sequence ID" value="KAF6019941.1"/>
    <property type="molecule type" value="Genomic_DNA"/>
</dbReference>
<evidence type="ECO:0000313" key="5">
    <source>
        <dbReference type="Proteomes" id="UP000593567"/>
    </source>
</evidence>
<keyword evidence="2" id="KW-0808">Transferase</keyword>
<comment type="caution">
    <text evidence="4">The sequence shown here is derived from an EMBL/GenBank/DDBJ whole genome shotgun (WGS) entry which is preliminary data.</text>
</comment>
<reference evidence="4" key="1">
    <citation type="submission" date="2020-06" db="EMBL/GenBank/DDBJ databases">
        <title>Draft genome of Bugula neritina, a colonial animal packing powerful symbionts and potential medicines.</title>
        <authorList>
            <person name="Rayko M."/>
        </authorList>
    </citation>
    <scope>NUCLEOTIDE SEQUENCE [LARGE SCALE GENOMIC DNA]</scope>
    <source>
        <strain evidence="4">Kwan_BN1</strain>
    </source>
</reference>
<dbReference type="OrthoDB" id="6341251at2759"/>
<dbReference type="PANTHER" id="PTHR11783">
    <property type="entry name" value="SULFOTRANSFERASE SULT"/>
    <property type="match status" value="1"/>
</dbReference>
<accession>A0A7J7J2P7</accession>
<dbReference type="Proteomes" id="UP000593567">
    <property type="component" value="Unassembled WGS sequence"/>
</dbReference>
<proteinExistence type="inferred from homology"/>
<dbReference type="SUPFAM" id="SSF52540">
    <property type="entry name" value="P-loop containing nucleoside triphosphate hydrolases"/>
    <property type="match status" value="1"/>
</dbReference>
<comment type="similarity">
    <text evidence="1">Belongs to the sulfotransferase 1 family.</text>
</comment>
<protein>
    <recommendedName>
        <fullName evidence="3">Sulfotransferase domain-containing protein</fullName>
    </recommendedName>
</protein>
<evidence type="ECO:0000256" key="2">
    <source>
        <dbReference type="ARBA" id="ARBA00022679"/>
    </source>
</evidence>
<sequence length="312" mass="36337">MDIPQHPVAGAVTNQYMSSDDGSVKVPVVYINEESSKKIKEDINRYKWHSDDFLLATYPKNGTHFMWEIMTMLMRGSADYITDSKAACMLDVFPLSKSDLVFPSPRVLNTHYRLDVLPQEFRDRKTVLVIRNPKDSAVSMYYHEIHIMAAINAKLKEWSQLSFSQYLKMYLFNKDVPYGGYFDYTEYMWSLRDKPNILVIFFEDLKTDPVASIQKVNEFMGTQRDADLVQQIAEATNFENMKKGKLANTKMNDELRKQFEGVSADDANDISNRVYRKGTIGDWKNHLTVAENEMFDEFLANWKPSKEIPFRY</sequence>
<dbReference type="AlphaFoldDB" id="A0A7J7J2P7"/>
<dbReference type="Pfam" id="PF00685">
    <property type="entry name" value="Sulfotransfer_1"/>
    <property type="match status" value="1"/>
</dbReference>
<dbReference type="GO" id="GO:0008146">
    <property type="term" value="F:sulfotransferase activity"/>
    <property type="evidence" value="ECO:0007669"/>
    <property type="project" value="InterPro"/>
</dbReference>
<gene>
    <name evidence="4" type="ORF">EB796_021761</name>
</gene>
<evidence type="ECO:0000259" key="3">
    <source>
        <dbReference type="Pfam" id="PF00685"/>
    </source>
</evidence>
<name>A0A7J7J2P7_BUGNE</name>
<dbReference type="InterPro" id="IPR000863">
    <property type="entry name" value="Sulfotransferase_dom"/>
</dbReference>
<dbReference type="InterPro" id="IPR027417">
    <property type="entry name" value="P-loop_NTPase"/>
</dbReference>